<name>A0AAE3LJX0_9BACT</name>
<evidence type="ECO:0000313" key="4">
    <source>
        <dbReference type="Proteomes" id="UP001209317"/>
    </source>
</evidence>
<keyword evidence="4" id="KW-1185">Reference proteome</keyword>
<feature type="transmembrane region" description="Helical" evidence="1">
    <location>
        <begin position="285"/>
        <end position="307"/>
    </location>
</feature>
<feature type="transmembrane region" description="Helical" evidence="1">
    <location>
        <begin position="258"/>
        <end position="279"/>
    </location>
</feature>
<feature type="domain" description="Nucleoside transporter/FeoB GTPase Gate" evidence="2">
    <location>
        <begin position="135"/>
        <end position="247"/>
    </location>
</feature>
<dbReference type="InterPro" id="IPR011642">
    <property type="entry name" value="Gate_dom"/>
</dbReference>
<evidence type="ECO:0000259" key="2">
    <source>
        <dbReference type="Pfam" id="PF07670"/>
    </source>
</evidence>
<comment type="caution">
    <text evidence="3">The sequence shown here is derived from an EMBL/GenBank/DDBJ whole genome shotgun (WGS) entry which is preliminary data.</text>
</comment>
<dbReference type="PANTHER" id="PTHR35793:SF2">
    <property type="entry name" value="INNER MEMBRANE PROTEIN YJIG"/>
    <property type="match status" value="1"/>
</dbReference>
<dbReference type="Proteomes" id="UP001209317">
    <property type="component" value="Unassembled WGS sequence"/>
</dbReference>
<proteinExistence type="predicted"/>
<gene>
    <name evidence="3" type="ORF">OD355_05670</name>
</gene>
<feature type="transmembrane region" description="Helical" evidence="1">
    <location>
        <begin position="226"/>
        <end position="246"/>
    </location>
</feature>
<keyword evidence="1" id="KW-0812">Transmembrane</keyword>
<feature type="domain" description="Nucleoside transporter/FeoB GTPase Gate" evidence="2">
    <location>
        <begin position="362"/>
        <end position="466"/>
    </location>
</feature>
<organism evidence="3 4">
    <name type="scientific">Haoranjiania flava</name>
    <dbReference type="NCBI Taxonomy" id="1856322"/>
    <lineage>
        <taxon>Bacteria</taxon>
        <taxon>Pseudomonadati</taxon>
        <taxon>Bacteroidota</taxon>
        <taxon>Chitinophagia</taxon>
        <taxon>Chitinophagales</taxon>
        <taxon>Chitinophagaceae</taxon>
        <taxon>Haoranjiania</taxon>
    </lineage>
</organism>
<dbReference type="AlphaFoldDB" id="A0AAE3LJX0"/>
<evidence type="ECO:0000256" key="1">
    <source>
        <dbReference type="SAM" id="Phobius"/>
    </source>
</evidence>
<dbReference type="EMBL" id="JAOTPL010000006">
    <property type="protein sequence ID" value="MCU7694003.1"/>
    <property type="molecule type" value="Genomic_DNA"/>
</dbReference>
<feature type="transmembrane region" description="Helical" evidence="1">
    <location>
        <begin position="474"/>
        <end position="494"/>
    </location>
</feature>
<protein>
    <submittedName>
        <fullName evidence="3">Spore maturation protein</fullName>
    </submittedName>
</protein>
<dbReference type="PANTHER" id="PTHR35793">
    <property type="entry name" value="INNER MEMBRANE PROTEIN YJIG"/>
    <property type="match status" value="1"/>
</dbReference>
<feature type="transmembrane region" description="Helical" evidence="1">
    <location>
        <begin position="360"/>
        <end position="378"/>
    </location>
</feature>
<dbReference type="GO" id="GO:0005886">
    <property type="term" value="C:plasma membrane"/>
    <property type="evidence" value="ECO:0007669"/>
    <property type="project" value="TreeGrafter"/>
</dbReference>
<sequence length="495" mass="53427">MTLSKIWTAFIVISILVASYKTFFVPGNKDVFGKMVSGTSKDVQHYYPIGIPADKGFATIDSFSNVVKKYGFQRAENLQQADFVVVNNTSDDSLRLLALANPNLKSRTYQEVLNARIRPVDGVIETAKFAVTLCLGLIGIMALFMGFMAIAEKAGGIRFLSRIIGPFFTKLFPEVPKDHPAIGHMMMNFSANLLGLDNAATPFGIKAMESLQELNPSKERASNAQVMFLCLHASGLTLIPVSIIAIRAMMGSHDPAEIFIPTMIATFAATMAALMIVSFKQKINLLQPVVIAWILGLSAVIGALVLFLTKLSSTELQSFSSILSNGLILLIFLLILLGGIYKKVDIFDNFIEGAKGGFDVSVKIIPYLVGMLVAISMLRTSGTFDFVIDGFKTLFSWLGTDTRFVDGLPTALIKPLSGGGARGMMVDTMNTFGADSFAGRLSSILQGSSDTTFYVIAVYFGAVGIKNTRYSIGAMLLADLVGVCTAIGLAYLFFG</sequence>
<keyword evidence="1" id="KW-0472">Membrane</keyword>
<dbReference type="Pfam" id="PF07670">
    <property type="entry name" value="Gate"/>
    <property type="match status" value="2"/>
</dbReference>
<accession>A0AAE3LJX0</accession>
<dbReference type="InterPro" id="IPR052549">
    <property type="entry name" value="SpmB"/>
</dbReference>
<keyword evidence="1" id="KW-1133">Transmembrane helix</keyword>
<dbReference type="RefSeq" id="WP_263037491.1">
    <property type="nucleotide sequence ID" value="NZ_JAOTPL010000006.1"/>
</dbReference>
<feature type="transmembrane region" description="Helical" evidence="1">
    <location>
        <begin position="129"/>
        <end position="151"/>
    </location>
</feature>
<feature type="transmembrane region" description="Helical" evidence="1">
    <location>
        <begin position="6"/>
        <end position="25"/>
    </location>
</feature>
<evidence type="ECO:0000313" key="3">
    <source>
        <dbReference type="EMBL" id="MCU7694003.1"/>
    </source>
</evidence>
<reference evidence="3" key="1">
    <citation type="submission" date="2022-10" db="EMBL/GenBank/DDBJ databases">
        <authorList>
            <person name="Kim H.S."/>
            <person name="Kim J.-S."/>
            <person name="Suh M.K."/>
            <person name="Eom M.K."/>
            <person name="Lee J.-S."/>
        </authorList>
    </citation>
    <scope>NUCLEOTIDE SEQUENCE</scope>
    <source>
        <strain evidence="3">LIP-5</strain>
    </source>
</reference>
<feature type="transmembrane region" description="Helical" evidence="1">
    <location>
        <begin position="319"/>
        <end position="340"/>
    </location>
</feature>